<dbReference type="PANTHER" id="PTHR13789">
    <property type="entry name" value="MONOOXYGENASE"/>
    <property type="match status" value="1"/>
</dbReference>
<dbReference type="SUPFAM" id="SSF51905">
    <property type="entry name" value="FAD/NAD(P)-binding domain"/>
    <property type="match status" value="1"/>
</dbReference>
<sequence length="741" mass="81954">MIFFRAASFFVIALAFGRSVFADDSEFTAVDPLTIVQNLQTTINTITPQLKNITMDSPANQNLAQKLVSEIIVAVDDANSQAQPSSFLKKRQSSNPVAEVYAEVITNIATTLEPVVEIIPILESFLSEVDIALNSLLISLNLLDNGLIEAMGPLSSKILAGYGQNTQRVDDTKGREVQVVVVFEAWYTEQNEDENRPASRMGQRRGSSNRTHQGIGSPAMDVDLSTPSLTPTAQADPVKLSFIVVGGSLGGLAAAFSLCQAGHSVRVIEKNEALIQDAAGIRIPPNLARILENWGVGGRLAELATKCSRLVFRKLRTGDFIGTLEYKEEVMRVLEADFWLMHYSDLVQMIYDLAISAGATAQFGIAVDSVDPHGPSVTLANGKILHADLVIGADGYRSMCQQIIETDTGEVCVGKPSGTVVYSLNVDVRDITPESDPVLWDMWTAYAGPYVSVLTSPMRNYGEFSIQIFVPDVENSEDSWSKRVPVESINTDGFSASLLALTKRATSAVETKFIIRKIENWVHPEGKLFLLGESAHPQIVSSTHSGSLAVEDAAVLGDLFSRLRSREQVVPFLYGYQELRAERCWQIQQSESNNSQSVMLPDGPAQEERDRSMQQAFAQGSGGWDEAMFRHLWEAIRILFAYDPQEVCQEWWLEWGKLRERADEMHKEHEKRERARQRNRMRPKVGRQAKMPVAVTMMESEAEGEDAMVSETTSYMAMAAMSPMPSLTPPVRIDKMPLVSH</sequence>
<feature type="signal peptide" evidence="7">
    <location>
        <begin position="1"/>
        <end position="22"/>
    </location>
</feature>
<evidence type="ECO:0000313" key="9">
    <source>
        <dbReference type="EMBL" id="KLO18306.1"/>
    </source>
</evidence>
<evidence type="ECO:0000256" key="4">
    <source>
        <dbReference type="ARBA" id="ARBA00023002"/>
    </source>
</evidence>
<feature type="compositionally biased region" description="Polar residues" evidence="6">
    <location>
        <begin position="205"/>
        <end position="214"/>
    </location>
</feature>
<gene>
    <name evidence="9" type="ORF">SCHPADRAFT_936374</name>
</gene>
<dbReference type="EMBL" id="KQ085896">
    <property type="protein sequence ID" value="KLO18306.1"/>
    <property type="molecule type" value="Genomic_DNA"/>
</dbReference>
<keyword evidence="2" id="KW-0285">Flavoprotein</keyword>
<feature type="region of interest" description="Disordered" evidence="6">
    <location>
        <begin position="192"/>
        <end position="218"/>
    </location>
</feature>
<evidence type="ECO:0000313" key="10">
    <source>
        <dbReference type="Proteomes" id="UP000053477"/>
    </source>
</evidence>
<keyword evidence="4" id="KW-0560">Oxidoreductase</keyword>
<dbReference type="InterPro" id="IPR002938">
    <property type="entry name" value="FAD-bd"/>
</dbReference>
<dbReference type="PRINTS" id="PR00420">
    <property type="entry name" value="RNGMNOXGNASE"/>
</dbReference>
<feature type="region of interest" description="Disordered" evidence="6">
    <location>
        <begin position="666"/>
        <end position="687"/>
    </location>
</feature>
<dbReference type="GO" id="GO:0004497">
    <property type="term" value="F:monooxygenase activity"/>
    <property type="evidence" value="ECO:0007669"/>
    <property type="project" value="UniProtKB-KW"/>
</dbReference>
<dbReference type="STRING" id="27342.A0A0H2SMH1"/>
<evidence type="ECO:0000256" key="7">
    <source>
        <dbReference type="SAM" id="SignalP"/>
    </source>
</evidence>
<dbReference type="Proteomes" id="UP000053477">
    <property type="component" value="Unassembled WGS sequence"/>
</dbReference>
<dbReference type="GO" id="GO:0071949">
    <property type="term" value="F:FAD binding"/>
    <property type="evidence" value="ECO:0007669"/>
    <property type="project" value="InterPro"/>
</dbReference>
<accession>A0A0H2SMH1</accession>
<dbReference type="OrthoDB" id="1878542at2759"/>
<feature type="domain" description="FAD-binding" evidence="8">
    <location>
        <begin position="243"/>
        <end position="589"/>
    </location>
</feature>
<dbReference type="InterPro" id="IPR036188">
    <property type="entry name" value="FAD/NAD-bd_sf"/>
</dbReference>
<organism evidence="9 10">
    <name type="scientific">Schizopora paradoxa</name>
    <dbReference type="NCBI Taxonomy" id="27342"/>
    <lineage>
        <taxon>Eukaryota</taxon>
        <taxon>Fungi</taxon>
        <taxon>Dikarya</taxon>
        <taxon>Basidiomycota</taxon>
        <taxon>Agaricomycotina</taxon>
        <taxon>Agaricomycetes</taxon>
        <taxon>Hymenochaetales</taxon>
        <taxon>Schizoporaceae</taxon>
        <taxon>Schizopora</taxon>
    </lineage>
</organism>
<evidence type="ECO:0000256" key="3">
    <source>
        <dbReference type="ARBA" id="ARBA00022827"/>
    </source>
</evidence>
<keyword evidence="7" id="KW-0732">Signal</keyword>
<protein>
    <submittedName>
        <fullName evidence="9">FAD/NAD(P)-binding domain-containing protein</fullName>
    </submittedName>
</protein>
<evidence type="ECO:0000256" key="2">
    <source>
        <dbReference type="ARBA" id="ARBA00022630"/>
    </source>
</evidence>
<dbReference type="InParanoid" id="A0A0H2SMH1"/>
<proteinExistence type="inferred from homology"/>
<dbReference type="InterPro" id="IPR050493">
    <property type="entry name" value="FAD-dep_Monooxygenase_BioMet"/>
</dbReference>
<keyword evidence="5" id="KW-0503">Monooxygenase</keyword>
<keyword evidence="3" id="KW-0274">FAD</keyword>
<comment type="similarity">
    <text evidence="1">Belongs to the paxM FAD-dependent monooxygenase family.</text>
</comment>
<dbReference type="PANTHER" id="PTHR13789:SF147">
    <property type="entry name" value="PUTATIVE (AFU_ORTHOLOGUE AFUA_2G01950)-RELATED"/>
    <property type="match status" value="1"/>
</dbReference>
<reference evidence="9 10" key="1">
    <citation type="submission" date="2015-04" db="EMBL/GenBank/DDBJ databases">
        <title>Complete genome sequence of Schizopora paradoxa KUC8140, a cosmopolitan wood degrader in East Asia.</title>
        <authorList>
            <consortium name="DOE Joint Genome Institute"/>
            <person name="Min B."/>
            <person name="Park H."/>
            <person name="Jang Y."/>
            <person name="Kim J.-J."/>
            <person name="Kim K.H."/>
            <person name="Pangilinan J."/>
            <person name="Lipzen A."/>
            <person name="Riley R."/>
            <person name="Grigoriev I.V."/>
            <person name="Spatafora J.W."/>
            <person name="Choi I.-G."/>
        </authorList>
    </citation>
    <scope>NUCLEOTIDE SEQUENCE [LARGE SCALE GENOMIC DNA]</scope>
    <source>
        <strain evidence="9 10">KUC8140</strain>
    </source>
</reference>
<keyword evidence="10" id="KW-1185">Reference proteome</keyword>
<name>A0A0H2SMH1_9AGAM</name>
<evidence type="ECO:0000256" key="6">
    <source>
        <dbReference type="SAM" id="MobiDB-lite"/>
    </source>
</evidence>
<dbReference type="Pfam" id="PF01494">
    <property type="entry name" value="FAD_binding_3"/>
    <property type="match status" value="1"/>
</dbReference>
<feature type="chain" id="PRO_5005202242" evidence="7">
    <location>
        <begin position="23"/>
        <end position="741"/>
    </location>
</feature>
<dbReference type="Gene3D" id="3.50.50.60">
    <property type="entry name" value="FAD/NAD(P)-binding domain"/>
    <property type="match status" value="1"/>
</dbReference>
<evidence type="ECO:0000256" key="5">
    <source>
        <dbReference type="ARBA" id="ARBA00023033"/>
    </source>
</evidence>
<evidence type="ECO:0000259" key="8">
    <source>
        <dbReference type="Pfam" id="PF01494"/>
    </source>
</evidence>
<dbReference type="AlphaFoldDB" id="A0A0H2SMH1"/>
<evidence type="ECO:0000256" key="1">
    <source>
        <dbReference type="ARBA" id="ARBA00007992"/>
    </source>
</evidence>
<feature type="compositionally biased region" description="Basic residues" evidence="6">
    <location>
        <begin position="674"/>
        <end position="687"/>
    </location>
</feature>